<keyword evidence="1" id="KW-0059">Arsenical resistance</keyword>
<dbReference type="SUPFAM" id="SSF52788">
    <property type="entry name" value="Phosphotyrosine protein phosphatases I"/>
    <property type="match status" value="1"/>
</dbReference>
<proteinExistence type="predicted"/>
<organism evidence="3 4">
    <name type="scientific">Actinomycetospora aurantiaca</name>
    <dbReference type="NCBI Taxonomy" id="3129233"/>
    <lineage>
        <taxon>Bacteria</taxon>
        <taxon>Bacillati</taxon>
        <taxon>Actinomycetota</taxon>
        <taxon>Actinomycetes</taxon>
        <taxon>Pseudonocardiales</taxon>
        <taxon>Pseudonocardiaceae</taxon>
        <taxon>Actinomycetospora</taxon>
    </lineage>
</organism>
<evidence type="ECO:0000256" key="1">
    <source>
        <dbReference type="ARBA" id="ARBA00022849"/>
    </source>
</evidence>
<dbReference type="Gene3D" id="3.40.50.2300">
    <property type="match status" value="1"/>
</dbReference>
<dbReference type="InterPro" id="IPR023485">
    <property type="entry name" value="Ptyr_pPase"/>
</dbReference>
<evidence type="ECO:0000259" key="2">
    <source>
        <dbReference type="SMART" id="SM00226"/>
    </source>
</evidence>
<dbReference type="Proteomes" id="UP001385809">
    <property type="component" value="Unassembled WGS sequence"/>
</dbReference>
<gene>
    <name evidence="3" type="ORF">WCD74_04270</name>
</gene>
<dbReference type="InterPro" id="IPR036196">
    <property type="entry name" value="Ptyr_pPase_sf"/>
</dbReference>
<protein>
    <submittedName>
        <fullName evidence="3">Arsenate reductase ArsC</fullName>
    </submittedName>
</protein>
<dbReference type="PANTHER" id="PTHR43428:SF1">
    <property type="entry name" value="ARSENATE REDUCTASE"/>
    <property type="match status" value="1"/>
</dbReference>
<comment type="caution">
    <text evidence="3">The sequence shown here is derived from an EMBL/GenBank/DDBJ whole genome shotgun (WGS) entry which is preliminary data.</text>
</comment>
<dbReference type="SMART" id="SM00226">
    <property type="entry name" value="LMWPc"/>
    <property type="match status" value="1"/>
</dbReference>
<accession>A0ABU8MJ57</accession>
<sequence length="135" mass="14490">MPDVPEVLFVCVHNAGRSQMAAALLAHHAGDQVRVRSAGSAPADEVNPAVRAVMAELGIDLAHEVPTELSHADVDAADVVITMGCGDACPVFPGRRYLDWELTDPAGRDVDEVRTIRDDIDRRVRALLVELTATV</sequence>
<dbReference type="PANTHER" id="PTHR43428">
    <property type="entry name" value="ARSENATE REDUCTASE"/>
    <property type="match status" value="1"/>
</dbReference>
<evidence type="ECO:0000313" key="3">
    <source>
        <dbReference type="EMBL" id="MEJ2866968.1"/>
    </source>
</evidence>
<reference evidence="3 4" key="1">
    <citation type="submission" date="2024-03" db="EMBL/GenBank/DDBJ databases">
        <title>Actinomycetospora sp. OC33-EN08, a novel actinomycete isolated from wild orchid (Aerides multiflora).</title>
        <authorList>
            <person name="Suriyachadkun C."/>
        </authorList>
    </citation>
    <scope>NUCLEOTIDE SEQUENCE [LARGE SCALE GENOMIC DNA]</scope>
    <source>
        <strain evidence="3 4">OC33-EN08</strain>
    </source>
</reference>
<dbReference type="EMBL" id="JBBEGN010000001">
    <property type="protein sequence ID" value="MEJ2866968.1"/>
    <property type="molecule type" value="Genomic_DNA"/>
</dbReference>
<name>A0ABU8MJ57_9PSEU</name>
<keyword evidence="4" id="KW-1185">Reference proteome</keyword>
<dbReference type="RefSeq" id="WP_337693574.1">
    <property type="nucleotide sequence ID" value="NZ_JBBEGN010000001.1"/>
</dbReference>
<evidence type="ECO:0000313" key="4">
    <source>
        <dbReference type="Proteomes" id="UP001385809"/>
    </source>
</evidence>
<feature type="domain" description="Phosphotyrosine protein phosphatase I" evidence="2">
    <location>
        <begin position="5"/>
        <end position="130"/>
    </location>
</feature>
<dbReference type="Pfam" id="PF01451">
    <property type="entry name" value="LMWPc"/>
    <property type="match status" value="1"/>
</dbReference>